<dbReference type="Pfam" id="PF13817">
    <property type="entry name" value="DDE_Tnp_IS66_C"/>
    <property type="match status" value="1"/>
</dbReference>
<feature type="domain" description="Transposase IS66 C-terminal" evidence="1">
    <location>
        <begin position="3"/>
        <end position="40"/>
    </location>
</feature>
<dbReference type="InterPro" id="IPR039552">
    <property type="entry name" value="IS66_C"/>
</dbReference>
<dbReference type="AlphaFoldDB" id="A0A7W9Z1U1"/>
<evidence type="ECO:0000313" key="3">
    <source>
        <dbReference type="Proteomes" id="UP000535501"/>
    </source>
</evidence>
<gene>
    <name evidence="2" type="ORF">HNQ75_004492</name>
</gene>
<dbReference type="Proteomes" id="UP000535501">
    <property type="component" value="Unassembled WGS sequence"/>
</dbReference>
<proteinExistence type="predicted"/>
<protein>
    <recommendedName>
        <fullName evidence="1">Transposase IS66 C-terminal domain-containing protein</fullName>
    </recommendedName>
</protein>
<comment type="caution">
    <text evidence="2">The sequence shown here is derived from an EMBL/GenBank/DDBJ whole genome shotgun (WGS) entry which is preliminary data.</text>
</comment>
<sequence>MATLIMSAKLSDIDPQAWFADVLANIADMPISRLEQLLPWNWTPKTPSAQAA</sequence>
<name>A0A7W9Z1U1_9HYPH</name>
<evidence type="ECO:0000259" key="1">
    <source>
        <dbReference type="Pfam" id="PF13817"/>
    </source>
</evidence>
<organism evidence="2 3">
    <name type="scientific">Pseudorhizobium flavum</name>
    <dbReference type="NCBI Taxonomy" id="1335061"/>
    <lineage>
        <taxon>Bacteria</taxon>
        <taxon>Pseudomonadati</taxon>
        <taxon>Pseudomonadota</taxon>
        <taxon>Alphaproteobacteria</taxon>
        <taxon>Hyphomicrobiales</taxon>
        <taxon>Rhizobiaceae</taxon>
        <taxon>Rhizobium/Agrobacterium group</taxon>
        <taxon>Pseudorhizobium</taxon>
    </lineage>
</organism>
<evidence type="ECO:0000313" key="2">
    <source>
        <dbReference type="EMBL" id="MBB6182503.1"/>
    </source>
</evidence>
<keyword evidence="3" id="KW-1185">Reference proteome</keyword>
<accession>A0A7W9Z1U1</accession>
<dbReference type="EMBL" id="JACHEJ010000036">
    <property type="protein sequence ID" value="MBB6182503.1"/>
    <property type="molecule type" value="Genomic_DNA"/>
</dbReference>
<reference evidence="2 3" key="1">
    <citation type="submission" date="2020-08" db="EMBL/GenBank/DDBJ databases">
        <title>Genomic Encyclopedia of Type Strains, Phase IV (KMG-IV): sequencing the most valuable type-strain genomes for metagenomic binning, comparative biology and taxonomic classification.</title>
        <authorList>
            <person name="Goeker M."/>
        </authorList>
    </citation>
    <scope>NUCLEOTIDE SEQUENCE [LARGE SCALE GENOMIC DNA]</scope>
    <source>
        <strain evidence="2 3">DSM 102134</strain>
    </source>
</reference>